<dbReference type="PANTHER" id="PTHR47320">
    <property type="entry name" value="BIFUNCTIONAL URIDYLYLTRANSFERASE/URIDYLYL-REMOVING ENZYME"/>
    <property type="match status" value="1"/>
</dbReference>
<dbReference type="PIRSF" id="PIRSF006288">
    <property type="entry name" value="PII_uridyltransf"/>
    <property type="match status" value="1"/>
</dbReference>
<comment type="caution">
    <text evidence="10">The sequence shown here is derived from an EMBL/GenBank/DDBJ whole genome shotgun (WGS) entry which is preliminary data.</text>
</comment>
<feature type="domain" description="ACT" evidence="8">
    <location>
        <begin position="829"/>
        <end position="905"/>
    </location>
</feature>
<proteinExistence type="inferred from homology"/>
<comment type="cofactor">
    <cofactor evidence="7">
        <name>Mg(2+)</name>
        <dbReference type="ChEBI" id="CHEBI:18420"/>
    </cofactor>
</comment>
<dbReference type="InterPro" id="IPR006674">
    <property type="entry name" value="HD_domain"/>
</dbReference>
<evidence type="ECO:0000256" key="2">
    <source>
        <dbReference type="ARBA" id="ARBA00022695"/>
    </source>
</evidence>
<evidence type="ECO:0000256" key="4">
    <source>
        <dbReference type="ARBA" id="ARBA00022801"/>
    </source>
</evidence>
<dbReference type="PROSITE" id="PS51671">
    <property type="entry name" value="ACT"/>
    <property type="match status" value="2"/>
</dbReference>
<dbReference type="PROSITE" id="PS51831">
    <property type="entry name" value="HD"/>
    <property type="match status" value="1"/>
</dbReference>
<reference evidence="10 11" key="1">
    <citation type="submission" date="2021-04" db="EMBL/GenBank/DDBJ databases">
        <authorList>
            <person name="Pira H."/>
            <person name="Risdian C."/>
            <person name="Wink J."/>
        </authorList>
    </citation>
    <scope>NUCLEOTIDE SEQUENCE [LARGE SCALE GENOMIC DNA]</scope>
    <source>
        <strain evidence="10 11">WHA3</strain>
    </source>
</reference>
<keyword evidence="11" id="KW-1185">Reference proteome</keyword>
<dbReference type="CDD" id="cd04900">
    <property type="entry name" value="ACT_UUR-like_1"/>
    <property type="match status" value="1"/>
</dbReference>
<dbReference type="InterPro" id="IPR003607">
    <property type="entry name" value="HD/PDEase_dom"/>
</dbReference>
<evidence type="ECO:0000256" key="6">
    <source>
        <dbReference type="ARBA" id="ARBA00023268"/>
    </source>
</evidence>
<comment type="catalytic activity">
    <reaction evidence="7">
        <text>[protein-PII]-L-tyrosine + UTP = [protein-PII]-uridylyl-L-tyrosine + diphosphate</text>
        <dbReference type="Rhea" id="RHEA:13673"/>
        <dbReference type="Rhea" id="RHEA-COMP:12147"/>
        <dbReference type="Rhea" id="RHEA-COMP:12148"/>
        <dbReference type="ChEBI" id="CHEBI:33019"/>
        <dbReference type="ChEBI" id="CHEBI:46398"/>
        <dbReference type="ChEBI" id="CHEBI:46858"/>
        <dbReference type="ChEBI" id="CHEBI:90602"/>
        <dbReference type="EC" id="2.7.7.59"/>
    </reaction>
</comment>
<evidence type="ECO:0000256" key="3">
    <source>
        <dbReference type="ARBA" id="ARBA00022737"/>
    </source>
</evidence>
<keyword evidence="3" id="KW-0677">Repeat</keyword>
<evidence type="ECO:0000256" key="1">
    <source>
        <dbReference type="ARBA" id="ARBA00022679"/>
    </source>
</evidence>
<dbReference type="RefSeq" id="WP_218446211.1">
    <property type="nucleotide sequence ID" value="NZ_JAGSPA010000003.1"/>
</dbReference>
<comment type="activity regulation">
    <text evidence="7">Uridylyltransferase (UTase) activity is inhibited by glutamine, while glutamine activates uridylyl-removing (UR) activity.</text>
</comment>
<comment type="function">
    <text evidence="7">Modifies, by uridylylation and deuridylylation, the PII regulatory proteins (GlnB and homologs), in response to the nitrogen status of the cell that GlnD senses through the glutamine level. Under low glutamine levels, catalyzes the conversion of the PII proteins and UTP to PII-UMP and PPi, while under higher glutamine levels, GlnD hydrolyzes PII-UMP to PII and UMP (deuridylylation). Thus, controls uridylylation state and activity of the PII proteins, and plays an important role in the regulation of nitrogen metabolism.</text>
</comment>
<dbReference type="HAMAP" id="MF_00277">
    <property type="entry name" value="PII_uridylyl_transf"/>
    <property type="match status" value="1"/>
</dbReference>
<comment type="similarity">
    <text evidence="7">Belongs to the GlnD family.</text>
</comment>
<dbReference type="Pfam" id="PF01966">
    <property type="entry name" value="HD"/>
    <property type="match status" value="1"/>
</dbReference>
<keyword evidence="4 7" id="KW-0378">Hydrolase</keyword>
<evidence type="ECO:0000313" key="11">
    <source>
        <dbReference type="Proteomes" id="UP000722336"/>
    </source>
</evidence>
<organism evidence="10 11">
    <name type="scientific">Pacificimonas pallii</name>
    <dbReference type="NCBI Taxonomy" id="2827236"/>
    <lineage>
        <taxon>Bacteria</taxon>
        <taxon>Pseudomonadati</taxon>
        <taxon>Pseudomonadota</taxon>
        <taxon>Alphaproteobacteria</taxon>
        <taxon>Sphingomonadales</taxon>
        <taxon>Sphingosinicellaceae</taxon>
        <taxon>Pacificimonas</taxon>
    </lineage>
</organism>
<evidence type="ECO:0000313" key="10">
    <source>
        <dbReference type="EMBL" id="MBV7257400.1"/>
    </source>
</evidence>
<name>A0ABS6SGL5_9SPHN</name>
<dbReference type="EC" id="2.7.7.59" evidence="7"/>
<dbReference type="SMART" id="SM00471">
    <property type="entry name" value="HDc"/>
    <property type="match status" value="1"/>
</dbReference>
<dbReference type="InterPro" id="IPR002912">
    <property type="entry name" value="ACT_dom"/>
</dbReference>
<dbReference type="EC" id="3.1.4.-" evidence="7"/>
<comment type="catalytic activity">
    <reaction evidence="7">
        <text>[protein-PII]-uridylyl-L-tyrosine + H2O = [protein-PII]-L-tyrosine + UMP + H(+)</text>
        <dbReference type="Rhea" id="RHEA:48600"/>
        <dbReference type="Rhea" id="RHEA-COMP:12147"/>
        <dbReference type="Rhea" id="RHEA-COMP:12148"/>
        <dbReference type="ChEBI" id="CHEBI:15377"/>
        <dbReference type="ChEBI" id="CHEBI:15378"/>
        <dbReference type="ChEBI" id="CHEBI:46858"/>
        <dbReference type="ChEBI" id="CHEBI:57865"/>
        <dbReference type="ChEBI" id="CHEBI:90602"/>
    </reaction>
</comment>
<comment type="domain">
    <text evidence="7">Has four distinct domains: an N-terminal nucleotidyltransferase (NT) domain responsible for UTase activity, a central HD domain that encodes UR activity, and two C-terminal ACT domains that seem to have a role in glutamine sensing.</text>
</comment>
<keyword evidence="6 7" id="KW-0511">Multifunctional enzyme</keyword>
<dbReference type="CDD" id="cd05401">
    <property type="entry name" value="NT_GlnE_GlnD_like"/>
    <property type="match status" value="1"/>
</dbReference>
<evidence type="ECO:0000259" key="9">
    <source>
        <dbReference type="PROSITE" id="PS51831"/>
    </source>
</evidence>
<evidence type="ECO:0000256" key="5">
    <source>
        <dbReference type="ARBA" id="ARBA00022842"/>
    </source>
</evidence>
<dbReference type="InterPro" id="IPR010043">
    <property type="entry name" value="UTase/UR"/>
</dbReference>
<feature type="domain" description="ACT" evidence="8">
    <location>
        <begin position="718"/>
        <end position="799"/>
    </location>
</feature>
<accession>A0ABS6SGL5</accession>
<feature type="domain" description="HD" evidence="9">
    <location>
        <begin position="482"/>
        <end position="604"/>
    </location>
</feature>
<dbReference type="PANTHER" id="PTHR47320:SF1">
    <property type="entry name" value="BIFUNCTIONAL URIDYLYLTRANSFERASE_URIDYLYL-REMOVING ENZYME"/>
    <property type="match status" value="1"/>
</dbReference>
<protein>
    <recommendedName>
        <fullName evidence="7">Bifunctional uridylyltransferase/uridylyl-removing enzyme</fullName>
        <shortName evidence="7">UTase/UR</shortName>
    </recommendedName>
    <alternativeName>
        <fullName evidence="7">Bifunctional [protein-PII] modification enzyme</fullName>
    </alternativeName>
    <alternativeName>
        <fullName evidence="7">Bifunctional nitrogen sensor protein</fullName>
    </alternativeName>
    <domain>
        <recommendedName>
            <fullName evidence="7">[Protein-PII] uridylyltransferase</fullName>
            <shortName evidence="7">PII uridylyltransferase</shortName>
            <shortName evidence="7">UTase</shortName>
            <ecNumber evidence="7">2.7.7.59</ecNumber>
        </recommendedName>
    </domain>
    <domain>
        <recommendedName>
            <fullName evidence="7">[Protein-PII]-UMP uridylyl-removing enzyme</fullName>
            <shortName evidence="7">UR</shortName>
            <ecNumber evidence="7">3.1.4.-</ecNumber>
        </recommendedName>
    </domain>
</protein>
<gene>
    <name evidence="7" type="primary">glnD</name>
    <name evidence="10" type="ORF">KCG44_11445</name>
</gene>
<comment type="caution">
    <text evidence="7">Lacks conserved residue(s) required for the propagation of feature annotation.</text>
</comment>
<keyword evidence="5 7" id="KW-0460">Magnesium</keyword>
<evidence type="ECO:0000259" key="8">
    <source>
        <dbReference type="PROSITE" id="PS51671"/>
    </source>
</evidence>
<dbReference type="NCBIfam" id="NF003467">
    <property type="entry name" value="PRK05092.1"/>
    <property type="match status" value="1"/>
</dbReference>
<dbReference type="NCBIfam" id="TIGR01693">
    <property type="entry name" value="UTase_glnD"/>
    <property type="match status" value="1"/>
</dbReference>
<feature type="region of interest" description="Uridylyltransferase" evidence="7">
    <location>
        <begin position="1"/>
        <end position="365"/>
    </location>
</feature>
<sequence length="908" mass="102613">MADTYPRVKTRRAIIDRRAVADALAMCMADRATATEILRRTYEDGVAELNARIDADPGKGLAHANSRSFLTDQLIRLIYDFATQRLYPNSNPTAAERLAVCAVGGYGRREMAPFSDVDLLFLTPGKLTAWSEQIIEAILYTLWDLGWKVGHATRSLDEMVRLSREDVTIRTAMLEARYLWGDQYLYDSAASKFTAEVTHGTERDFIQQKLAERDTRHERMGDSRYVVEPNVKEAKGGLRDLHTLFWIGKYTYRVDRAAELVDRGLFEPEEYRQFNRAENFLWSVRTLLHRLSNRAEDRLTFDMQRELAARLGYQERAGSAPVERFMRHYFLIAKSVGDLTGLFLAHVEEQHAAARLRLPSITRAPRRLKGFTVRDGRLGIPTENFFQERPLRLMRLFALADQYGYEIHPLAMRQARRDAQLAADLQEDEKANALFMQVLTSPRDPALVLRWMNEAGVFGRFMPDFGRVVARMQYDMYHHYTVDEHTIRAIGLLSKIEKGELAGDHPVATSLIHKIASREVLYVAVLLHDIAKGRGGDHSEVGAEVAEQLCPRMGMTSAQTETVAWLVRWHLLMSATAFKRDLSDPKTIEDFVVRVQSPERLKLLLILTAVDIRAVGPGTWTPWKGQLLTTLFEAAEARLRLGHQEHGRQNQIDAKQAAVADDLGWDKAHMSRYAARFSDSYWVAEPLATLAANARQIDTGERELSVATTVDPETGLTHVTTYASDHPGIFMRLAGAISLSGANILDARVHTTRDGMALDNIGITAPLGEPFNDPGQLTRLRQNICDTLEGRIRLRERLAKRPLAMTRADSFPVQTRVLVQPNASNRFTVVEVNAADRPGLLYALARALFDAKLTIRSAHIMTFGERAVDTFYLTDLMGHKLDSVQRLRGLERRLLNAAKVAEEERKAA</sequence>
<dbReference type="CDD" id="cd00077">
    <property type="entry name" value="HDc"/>
    <property type="match status" value="1"/>
</dbReference>
<dbReference type="InterPro" id="IPR013546">
    <property type="entry name" value="PII_UdlTrfase/GS_AdlTrfase"/>
</dbReference>
<keyword evidence="1 7" id="KW-0808">Transferase</keyword>
<evidence type="ECO:0000256" key="7">
    <source>
        <dbReference type="HAMAP-Rule" id="MF_00277"/>
    </source>
</evidence>
<dbReference type="Pfam" id="PF08335">
    <property type="entry name" value="GlnD_UR_UTase"/>
    <property type="match status" value="1"/>
</dbReference>
<dbReference type="EMBL" id="JAGSPA010000003">
    <property type="protein sequence ID" value="MBV7257400.1"/>
    <property type="molecule type" value="Genomic_DNA"/>
</dbReference>
<keyword evidence="2 7" id="KW-0548">Nucleotidyltransferase</keyword>
<dbReference type="GO" id="GO:0008773">
    <property type="term" value="F:[protein-PII] uridylyltransferase activity"/>
    <property type="evidence" value="ECO:0007669"/>
    <property type="project" value="UniProtKB-EC"/>
</dbReference>
<dbReference type="CDD" id="cd04899">
    <property type="entry name" value="ACT_ACR-UUR-like_2"/>
    <property type="match status" value="1"/>
</dbReference>
<dbReference type="Proteomes" id="UP000722336">
    <property type="component" value="Unassembled WGS sequence"/>
</dbReference>